<dbReference type="EMBL" id="CP071869">
    <property type="protein sequence ID" value="QTE21579.1"/>
    <property type="molecule type" value="Genomic_DNA"/>
</dbReference>
<dbReference type="Proteomes" id="UP000663920">
    <property type="component" value="Chromosome"/>
</dbReference>
<gene>
    <name evidence="2" type="ORF">J3359_12195</name>
</gene>
<proteinExistence type="predicted"/>
<organism evidence="2 3">
    <name type="scientific">Polaribacter cellanae</name>
    <dbReference type="NCBI Taxonomy" id="2818493"/>
    <lineage>
        <taxon>Bacteria</taxon>
        <taxon>Pseudomonadati</taxon>
        <taxon>Bacteroidota</taxon>
        <taxon>Flavobacteriia</taxon>
        <taxon>Flavobacteriales</taxon>
        <taxon>Flavobacteriaceae</taxon>
    </lineage>
</organism>
<reference evidence="2 3" key="1">
    <citation type="submission" date="2021-03" db="EMBL/GenBank/DDBJ databases">
        <title>Complete genome of Polaribacter_sp.SM13.</title>
        <authorList>
            <person name="Jeong S.W."/>
            <person name="Bae J.W."/>
        </authorList>
    </citation>
    <scope>NUCLEOTIDE SEQUENCE [LARGE SCALE GENOMIC DNA]</scope>
    <source>
        <strain evidence="2 3">SM13</strain>
    </source>
</reference>
<feature type="signal peptide" evidence="1">
    <location>
        <begin position="1"/>
        <end position="22"/>
    </location>
</feature>
<dbReference type="RefSeq" id="WP_208077133.1">
    <property type="nucleotide sequence ID" value="NZ_CP071869.1"/>
</dbReference>
<sequence length="137" mass="15818">MKQIMKNVAVLLIGIVFFSACLNNDTPNYKYEIVAIDEAKTPESFTFGKRDTITLKYTFKNTCYNFDNVYYEYQDTVRVVAIRAFVDLDATCTDAAIEKEHKFIVTATQKEDYLFKFFKGKDSNGENIFEEIVVPVN</sequence>
<keyword evidence="3" id="KW-1185">Reference proteome</keyword>
<dbReference type="PROSITE" id="PS51257">
    <property type="entry name" value="PROKAR_LIPOPROTEIN"/>
    <property type="match status" value="1"/>
</dbReference>
<evidence type="ECO:0008006" key="4">
    <source>
        <dbReference type="Google" id="ProtNLM"/>
    </source>
</evidence>
<keyword evidence="1" id="KW-0732">Signal</keyword>
<dbReference type="AlphaFoldDB" id="A0A975CMX3"/>
<evidence type="ECO:0000256" key="1">
    <source>
        <dbReference type="SAM" id="SignalP"/>
    </source>
</evidence>
<dbReference type="KEGG" id="pcea:J3359_12195"/>
<accession>A0A975CMX3</accession>
<name>A0A975CMX3_9FLAO</name>
<feature type="chain" id="PRO_5037823233" description="Lipoprotein" evidence="1">
    <location>
        <begin position="23"/>
        <end position="137"/>
    </location>
</feature>
<protein>
    <recommendedName>
        <fullName evidence="4">Lipoprotein</fullName>
    </recommendedName>
</protein>
<evidence type="ECO:0000313" key="2">
    <source>
        <dbReference type="EMBL" id="QTE21579.1"/>
    </source>
</evidence>
<evidence type="ECO:0000313" key="3">
    <source>
        <dbReference type="Proteomes" id="UP000663920"/>
    </source>
</evidence>